<dbReference type="GO" id="GO:0022625">
    <property type="term" value="C:cytosolic large ribosomal subunit"/>
    <property type="evidence" value="ECO:0007669"/>
    <property type="project" value="TreeGrafter"/>
</dbReference>
<evidence type="ECO:0000313" key="5">
    <source>
        <dbReference type="EMBL" id="KOO35576.1"/>
    </source>
</evidence>
<dbReference type="InterPro" id="IPR002784">
    <property type="entry name" value="Ribosomal_eL14_dom"/>
</dbReference>
<dbReference type="CDD" id="cd23702">
    <property type="entry name" value="eL14"/>
    <property type="match status" value="1"/>
</dbReference>
<organism evidence="5 6">
    <name type="scientific">Chrysochromulina tobinii</name>
    <dbReference type="NCBI Taxonomy" id="1460289"/>
    <lineage>
        <taxon>Eukaryota</taxon>
        <taxon>Haptista</taxon>
        <taxon>Haptophyta</taxon>
        <taxon>Prymnesiophyceae</taxon>
        <taxon>Prymnesiales</taxon>
        <taxon>Chrysochromulinaceae</taxon>
        <taxon>Chrysochromulina</taxon>
    </lineage>
</organism>
<dbReference type="Proteomes" id="UP000037460">
    <property type="component" value="Unassembled WGS sequence"/>
</dbReference>
<dbReference type="InterPro" id="IPR039660">
    <property type="entry name" value="Ribosomal_eL14"/>
</dbReference>
<accession>A0A0M0K9Q1</accession>
<dbReference type="InterPro" id="IPR008991">
    <property type="entry name" value="Translation_prot_SH3-like_sf"/>
</dbReference>
<comment type="similarity">
    <text evidence="1">Belongs to the eukaryotic ribosomal protein eL14 family.</text>
</comment>
<dbReference type="GO" id="GO:0003723">
    <property type="term" value="F:RNA binding"/>
    <property type="evidence" value="ECO:0007669"/>
    <property type="project" value="InterPro"/>
</dbReference>
<dbReference type="Gene3D" id="2.30.30.30">
    <property type="match status" value="1"/>
</dbReference>
<keyword evidence="6" id="KW-1185">Reference proteome</keyword>
<keyword evidence="2 5" id="KW-0689">Ribosomal protein</keyword>
<keyword evidence="3" id="KW-0687">Ribonucleoprotein</keyword>
<feature type="domain" description="Large ribosomal subunit protein eL14" evidence="4">
    <location>
        <begin position="49"/>
        <end position="121"/>
    </location>
</feature>
<evidence type="ECO:0000259" key="4">
    <source>
        <dbReference type="Pfam" id="PF01929"/>
    </source>
</evidence>
<dbReference type="OrthoDB" id="1875589at2759"/>
<dbReference type="SUPFAM" id="SSF50104">
    <property type="entry name" value="Translation proteins SH3-like domain"/>
    <property type="match status" value="1"/>
</dbReference>
<sequence length="128" mass="14521">MSFKRHVEIGRVCLISFGPDMDKLCTVVNVIDNNRVLVDGPEPVTGVHRHAINIGRLQLTDLKVKCKLNASEKELKAVWTSDGIMAKWEETSQGKKRKVRAMRASTNDFERFQIQVAKSKRSAIRKSK</sequence>
<gene>
    <name evidence="5" type="ORF">Ctob_008914</name>
</gene>
<dbReference type="InterPro" id="IPR014722">
    <property type="entry name" value="Rib_uL2_dom2"/>
</dbReference>
<evidence type="ECO:0000313" key="6">
    <source>
        <dbReference type="Proteomes" id="UP000037460"/>
    </source>
</evidence>
<evidence type="ECO:0000256" key="2">
    <source>
        <dbReference type="ARBA" id="ARBA00022980"/>
    </source>
</evidence>
<proteinExistence type="inferred from homology"/>
<evidence type="ECO:0000256" key="1">
    <source>
        <dbReference type="ARBA" id="ARBA00006592"/>
    </source>
</evidence>
<comment type="caution">
    <text evidence="5">The sequence shown here is derived from an EMBL/GenBank/DDBJ whole genome shotgun (WGS) entry which is preliminary data.</text>
</comment>
<dbReference type="GO" id="GO:0006412">
    <property type="term" value="P:translation"/>
    <property type="evidence" value="ECO:0007669"/>
    <property type="project" value="InterPro"/>
</dbReference>
<name>A0A0M0K9Q1_9EUKA</name>
<dbReference type="AlphaFoldDB" id="A0A0M0K9Q1"/>
<dbReference type="EMBL" id="JWZX01000815">
    <property type="protein sequence ID" value="KOO35576.1"/>
    <property type="molecule type" value="Genomic_DNA"/>
</dbReference>
<dbReference type="PANTHER" id="PTHR11127:SF2">
    <property type="entry name" value="LARGE RIBOSOMAL SUBUNIT PROTEIN EL14"/>
    <property type="match status" value="1"/>
</dbReference>
<protein>
    <submittedName>
        <fullName evidence="5">60s ribosomal protein</fullName>
    </submittedName>
</protein>
<reference evidence="6" key="1">
    <citation type="journal article" date="2015" name="PLoS Genet.">
        <title>Genome Sequence and Transcriptome Analyses of Chrysochromulina tobin: Metabolic Tools for Enhanced Algal Fitness in the Prominent Order Prymnesiales (Haptophyceae).</title>
        <authorList>
            <person name="Hovde B.T."/>
            <person name="Deodato C.R."/>
            <person name="Hunsperger H.M."/>
            <person name="Ryken S.A."/>
            <person name="Yost W."/>
            <person name="Jha R.K."/>
            <person name="Patterson J."/>
            <person name="Monnat R.J. Jr."/>
            <person name="Barlow S.B."/>
            <person name="Starkenburg S.R."/>
            <person name="Cattolico R.A."/>
        </authorList>
    </citation>
    <scope>NUCLEOTIDE SEQUENCE</scope>
    <source>
        <strain evidence="6">CCMP291</strain>
    </source>
</reference>
<evidence type="ECO:0000256" key="3">
    <source>
        <dbReference type="ARBA" id="ARBA00023274"/>
    </source>
</evidence>
<dbReference type="GO" id="GO:0042273">
    <property type="term" value="P:ribosomal large subunit biogenesis"/>
    <property type="evidence" value="ECO:0007669"/>
    <property type="project" value="TreeGrafter"/>
</dbReference>
<dbReference type="Pfam" id="PF01929">
    <property type="entry name" value="Ribosomal_L14e"/>
    <property type="match status" value="1"/>
</dbReference>
<dbReference type="Gene3D" id="6.10.250.2270">
    <property type="match status" value="1"/>
</dbReference>
<dbReference type="GO" id="GO:0003735">
    <property type="term" value="F:structural constituent of ribosome"/>
    <property type="evidence" value="ECO:0007669"/>
    <property type="project" value="InterPro"/>
</dbReference>
<dbReference type="PANTHER" id="PTHR11127">
    <property type="entry name" value="60S RIBOSOMAL PROTEIN L14"/>
    <property type="match status" value="1"/>
</dbReference>